<gene>
    <name evidence="2" type="ORF">COCON_G00119990</name>
</gene>
<feature type="compositionally biased region" description="Basic and acidic residues" evidence="1">
    <location>
        <begin position="687"/>
        <end position="696"/>
    </location>
</feature>
<comment type="caution">
    <text evidence="2">The sequence shown here is derived from an EMBL/GenBank/DDBJ whole genome shotgun (WGS) entry which is preliminary data.</text>
</comment>
<feature type="region of interest" description="Disordered" evidence="1">
    <location>
        <begin position="166"/>
        <end position="274"/>
    </location>
</feature>
<organism evidence="2 3">
    <name type="scientific">Conger conger</name>
    <name type="common">Conger eel</name>
    <name type="synonym">Muraena conger</name>
    <dbReference type="NCBI Taxonomy" id="82655"/>
    <lineage>
        <taxon>Eukaryota</taxon>
        <taxon>Metazoa</taxon>
        <taxon>Chordata</taxon>
        <taxon>Craniata</taxon>
        <taxon>Vertebrata</taxon>
        <taxon>Euteleostomi</taxon>
        <taxon>Actinopterygii</taxon>
        <taxon>Neopterygii</taxon>
        <taxon>Teleostei</taxon>
        <taxon>Anguilliformes</taxon>
        <taxon>Congridae</taxon>
        <taxon>Conger</taxon>
    </lineage>
</organism>
<accession>A0A9Q1DGU3</accession>
<feature type="compositionally biased region" description="Polar residues" evidence="1">
    <location>
        <begin position="200"/>
        <end position="235"/>
    </location>
</feature>
<feature type="region of interest" description="Disordered" evidence="1">
    <location>
        <begin position="323"/>
        <end position="383"/>
    </location>
</feature>
<dbReference type="EMBL" id="JAFJMO010000008">
    <property type="protein sequence ID" value="KAJ8269392.1"/>
    <property type="molecule type" value="Genomic_DNA"/>
</dbReference>
<feature type="compositionally biased region" description="Basic and acidic residues" evidence="1">
    <location>
        <begin position="176"/>
        <end position="187"/>
    </location>
</feature>
<evidence type="ECO:0000313" key="3">
    <source>
        <dbReference type="Proteomes" id="UP001152803"/>
    </source>
</evidence>
<feature type="compositionally biased region" description="Polar residues" evidence="1">
    <location>
        <begin position="242"/>
        <end position="255"/>
    </location>
</feature>
<feature type="compositionally biased region" description="Polar residues" evidence="1">
    <location>
        <begin position="263"/>
        <end position="274"/>
    </location>
</feature>
<evidence type="ECO:0000313" key="2">
    <source>
        <dbReference type="EMBL" id="KAJ8269392.1"/>
    </source>
</evidence>
<feature type="compositionally biased region" description="Polar residues" evidence="1">
    <location>
        <begin position="662"/>
        <end position="680"/>
    </location>
</feature>
<sequence length="763" mass="85367">MSETNSGMDTQSLLLSLLQRMQINSSSSSSFTTENNQDRQQSLQGGDSVIINNLEESLPLAVDWDPTSGIPRWEKRQALPPPDHLDALIHNCQEGKENETPETLSTQGPLGARLGNSVPSTMLEHNPKRDNQHRLANLVGDKTRWNTGSSFGTSVILRDPVWMSPWGMGAGPPPRLEQEQDGAREGGEILSPGPCRDISDQNSTDASNPTGPLEKSTSGLPLNPQQWTDASQEDSTVGDPITSPSALKQTRNPTAATDILNPVDTSGGSNSGTQNMVARHPPLGPNFEWGGKGDFGGAPGVVEWDDTKGSLRPHQNVWENTTTKMKRRRTGQKTATWTERIKDRWRDRPKSLGKNKVGQRSGPDGKVRERGKEEKEKSQQSSHLTWHRIMDKNISDAPTKEEEFISQSPIREWPNHAPPTQAQRRTESHMSTFNELECSFPPTNLMEDIFTGEEWPNSQSVRRSPFTIETTSQSATGGDCVTHPNQNNNQPEMSEMQTIPFEFWSTDSQWDIVPGDNHIMDRNTMKLYTNTQPAANKKSIEHMLIQSMASSVSCRSYQVQARDQSRECISEASSKIFTKPVEVLDYSVQMSHVHSNRKREHSSGTRNSRGPMRGLGGRVEPGEGDSTVNTHLQTAEGTNEEKVNTISLYDFQDSSMPLPPRSTFQSSAVHDSESSTSSETVIKKRKMADGREDTRHTITRTSSRHLKSTWHDQRLVSDMTSKERTRRYRERMNADQSRREEIHSGRMRKYHEKKASGESNHTA</sequence>
<dbReference type="Proteomes" id="UP001152803">
    <property type="component" value="Unassembled WGS sequence"/>
</dbReference>
<feature type="region of interest" description="Disordered" evidence="1">
    <location>
        <begin position="592"/>
        <end position="628"/>
    </location>
</feature>
<feature type="compositionally biased region" description="Basic and acidic residues" evidence="1">
    <location>
        <begin position="730"/>
        <end position="744"/>
    </location>
</feature>
<proteinExistence type="predicted"/>
<feature type="compositionally biased region" description="Basic and acidic residues" evidence="1">
    <location>
        <begin position="363"/>
        <end position="378"/>
    </location>
</feature>
<keyword evidence="3" id="KW-1185">Reference proteome</keyword>
<reference evidence="2" key="1">
    <citation type="journal article" date="2023" name="Science">
        <title>Genome structures resolve the early diversification of teleost fishes.</title>
        <authorList>
            <person name="Parey E."/>
            <person name="Louis A."/>
            <person name="Montfort J."/>
            <person name="Bouchez O."/>
            <person name="Roques C."/>
            <person name="Iampietro C."/>
            <person name="Lluch J."/>
            <person name="Castinel A."/>
            <person name="Donnadieu C."/>
            <person name="Desvignes T."/>
            <person name="Floi Bucao C."/>
            <person name="Jouanno E."/>
            <person name="Wen M."/>
            <person name="Mejri S."/>
            <person name="Dirks R."/>
            <person name="Jansen H."/>
            <person name="Henkel C."/>
            <person name="Chen W.J."/>
            <person name="Zahm M."/>
            <person name="Cabau C."/>
            <person name="Klopp C."/>
            <person name="Thompson A.W."/>
            <person name="Robinson-Rechavi M."/>
            <person name="Braasch I."/>
            <person name="Lecointre G."/>
            <person name="Bobe J."/>
            <person name="Postlethwait J.H."/>
            <person name="Berthelot C."/>
            <person name="Roest Crollius H."/>
            <person name="Guiguen Y."/>
        </authorList>
    </citation>
    <scope>NUCLEOTIDE SEQUENCE</scope>
    <source>
        <strain evidence="2">Concon-B</strain>
    </source>
</reference>
<protein>
    <submittedName>
        <fullName evidence="2">Uncharacterized protein</fullName>
    </submittedName>
</protein>
<evidence type="ECO:0000256" key="1">
    <source>
        <dbReference type="SAM" id="MobiDB-lite"/>
    </source>
</evidence>
<feature type="compositionally biased region" description="Basic and acidic residues" evidence="1">
    <location>
        <begin position="709"/>
        <end position="723"/>
    </location>
</feature>
<dbReference type="AlphaFoldDB" id="A0A9Q1DGU3"/>
<name>A0A9Q1DGU3_CONCO</name>
<feature type="compositionally biased region" description="Basic and acidic residues" evidence="1">
    <location>
        <begin position="339"/>
        <end position="350"/>
    </location>
</feature>
<feature type="region of interest" description="Disordered" evidence="1">
    <location>
        <begin position="657"/>
        <end position="763"/>
    </location>
</feature>
<dbReference type="OrthoDB" id="8960114at2759"/>